<gene>
    <name evidence="1" type="ORF">EAX62_04265</name>
</gene>
<dbReference type="RefSeq" id="WP_121900379.1">
    <property type="nucleotide sequence ID" value="NZ_REFW01000001.1"/>
</dbReference>
<dbReference type="EMBL" id="REFW01000001">
    <property type="protein sequence ID" value="RMB61831.1"/>
    <property type="molecule type" value="Genomic_DNA"/>
</dbReference>
<keyword evidence="2" id="KW-1185">Reference proteome</keyword>
<evidence type="ECO:0000313" key="1">
    <source>
        <dbReference type="EMBL" id="RMB61831.1"/>
    </source>
</evidence>
<reference evidence="1 2" key="1">
    <citation type="submission" date="2018-10" db="EMBL/GenBank/DDBJ databases">
        <title>Tessaracoccus antarcticuss sp. nov., isolated from sediment.</title>
        <authorList>
            <person name="Zhou L.Y."/>
            <person name="Du Z.J."/>
        </authorList>
    </citation>
    <scope>NUCLEOTIDE SEQUENCE [LARGE SCALE GENOMIC DNA]</scope>
    <source>
        <strain evidence="1 2">JDX10</strain>
    </source>
</reference>
<name>A0A3M0G9W3_9ACTN</name>
<dbReference type="OrthoDB" id="3733273at2"/>
<sequence>MSFEELVTRLDWFVEEKGNLEDAETAVRGVQSDVNAISFNLAANSNLSAVKAAYDDARAAILDEMDVSLDAGGDLLYSLSGAIAQTGRNYLEMESANTEYATTISILIANSGL</sequence>
<proteinExistence type="predicted"/>
<evidence type="ECO:0000313" key="2">
    <source>
        <dbReference type="Proteomes" id="UP000275256"/>
    </source>
</evidence>
<protein>
    <submittedName>
        <fullName evidence="1">Uncharacterized protein</fullName>
    </submittedName>
</protein>
<accession>A0A3M0G9W3</accession>
<dbReference type="AlphaFoldDB" id="A0A3M0G9W3"/>
<organism evidence="1 2">
    <name type="scientific">Tessaracoccus antarcticus</name>
    <dbReference type="NCBI Taxonomy" id="2479848"/>
    <lineage>
        <taxon>Bacteria</taxon>
        <taxon>Bacillati</taxon>
        <taxon>Actinomycetota</taxon>
        <taxon>Actinomycetes</taxon>
        <taxon>Propionibacteriales</taxon>
        <taxon>Propionibacteriaceae</taxon>
        <taxon>Tessaracoccus</taxon>
    </lineage>
</organism>
<dbReference type="Proteomes" id="UP000275256">
    <property type="component" value="Unassembled WGS sequence"/>
</dbReference>
<comment type="caution">
    <text evidence="1">The sequence shown here is derived from an EMBL/GenBank/DDBJ whole genome shotgun (WGS) entry which is preliminary data.</text>
</comment>